<evidence type="ECO:0000313" key="1">
    <source>
        <dbReference type="EMBL" id="KAI0091162.1"/>
    </source>
</evidence>
<proteinExistence type="predicted"/>
<gene>
    <name evidence="1" type="ORF">BDY19DRAFT_991736</name>
</gene>
<comment type="caution">
    <text evidence="1">The sequence shown here is derived from an EMBL/GenBank/DDBJ whole genome shotgun (WGS) entry which is preliminary data.</text>
</comment>
<protein>
    <submittedName>
        <fullName evidence="1">Uncharacterized protein</fullName>
    </submittedName>
</protein>
<evidence type="ECO:0000313" key="2">
    <source>
        <dbReference type="Proteomes" id="UP001055072"/>
    </source>
</evidence>
<dbReference type="Proteomes" id="UP001055072">
    <property type="component" value="Unassembled WGS sequence"/>
</dbReference>
<organism evidence="1 2">
    <name type="scientific">Irpex rosettiformis</name>
    <dbReference type="NCBI Taxonomy" id="378272"/>
    <lineage>
        <taxon>Eukaryota</taxon>
        <taxon>Fungi</taxon>
        <taxon>Dikarya</taxon>
        <taxon>Basidiomycota</taxon>
        <taxon>Agaricomycotina</taxon>
        <taxon>Agaricomycetes</taxon>
        <taxon>Polyporales</taxon>
        <taxon>Irpicaceae</taxon>
        <taxon>Irpex</taxon>
    </lineage>
</organism>
<dbReference type="EMBL" id="MU274906">
    <property type="protein sequence ID" value="KAI0091162.1"/>
    <property type="molecule type" value="Genomic_DNA"/>
</dbReference>
<name>A0ACB8U9U1_9APHY</name>
<keyword evidence="2" id="KW-1185">Reference proteome</keyword>
<accession>A0ACB8U9U1</accession>
<reference evidence="1" key="1">
    <citation type="journal article" date="2021" name="Environ. Microbiol.">
        <title>Gene family expansions and transcriptome signatures uncover fungal adaptations to wood decay.</title>
        <authorList>
            <person name="Hage H."/>
            <person name="Miyauchi S."/>
            <person name="Viragh M."/>
            <person name="Drula E."/>
            <person name="Min B."/>
            <person name="Chaduli D."/>
            <person name="Navarro D."/>
            <person name="Favel A."/>
            <person name="Norest M."/>
            <person name="Lesage-Meessen L."/>
            <person name="Balint B."/>
            <person name="Merenyi Z."/>
            <person name="de Eugenio L."/>
            <person name="Morin E."/>
            <person name="Martinez A.T."/>
            <person name="Baldrian P."/>
            <person name="Stursova M."/>
            <person name="Martinez M.J."/>
            <person name="Novotny C."/>
            <person name="Magnuson J.K."/>
            <person name="Spatafora J.W."/>
            <person name="Maurice S."/>
            <person name="Pangilinan J."/>
            <person name="Andreopoulos W."/>
            <person name="LaButti K."/>
            <person name="Hundley H."/>
            <person name="Na H."/>
            <person name="Kuo A."/>
            <person name="Barry K."/>
            <person name="Lipzen A."/>
            <person name="Henrissat B."/>
            <person name="Riley R."/>
            <person name="Ahrendt S."/>
            <person name="Nagy L.G."/>
            <person name="Grigoriev I.V."/>
            <person name="Martin F."/>
            <person name="Rosso M.N."/>
        </authorList>
    </citation>
    <scope>NUCLEOTIDE SEQUENCE</scope>
    <source>
        <strain evidence="1">CBS 384.51</strain>
    </source>
</reference>
<sequence>MMSPSKQKSVDVQLQPRRAQWKPYSCTRFLCAYENPPQIAYGTFRCGAPKCTGTFEVSPKEAYSYHQACLEKIAAENQVREQEKYRKWDLADDLINNKTTLRRYTEEMELYERVFDDEKNFNYSSASYKIQLAAGQTFEEAQASLQRQLRAMKIRHEELNEEKQRLERIVMRDLHTLVGMSSDTGVSAAGSPKMPDQGGHTKYK</sequence>